<dbReference type="EMBL" id="GGEC01067283">
    <property type="protein sequence ID" value="MBX47767.1"/>
    <property type="molecule type" value="Transcribed_RNA"/>
</dbReference>
<name>A0A2P2NZ15_RHIMU</name>
<accession>A0A2P2NZ15</accession>
<reference evidence="1" key="1">
    <citation type="submission" date="2018-02" db="EMBL/GenBank/DDBJ databases">
        <title>Rhizophora mucronata_Transcriptome.</title>
        <authorList>
            <person name="Meera S.P."/>
            <person name="Sreeshan A."/>
            <person name="Augustine A."/>
        </authorList>
    </citation>
    <scope>NUCLEOTIDE SEQUENCE</scope>
    <source>
        <tissue evidence="1">Leaf</tissue>
    </source>
</reference>
<dbReference type="AlphaFoldDB" id="A0A2P2NZ15"/>
<evidence type="ECO:0000313" key="1">
    <source>
        <dbReference type="EMBL" id="MBX47767.1"/>
    </source>
</evidence>
<proteinExistence type="predicted"/>
<protein>
    <submittedName>
        <fullName evidence="1">Uncharacterized protein</fullName>
    </submittedName>
</protein>
<organism evidence="1">
    <name type="scientific">Rhizophora mucronata</name>
    <name type="common">Asiatic mangrove</name>
    <dbReference type="NCBI Taxonomy" id="61149"/>
    <lineage>
        <taxon>Eukaryota</taxon>
        <taxon>Viridiplantae</taxon>
        <taxon>Streptophyta</taxon>
        <taxon>Embryophyta</taxon>
        <taxon>Tracheophyta</taxon>
        <taxon>Spermatophyta</taxon>
        <taxon>Magnoliopsida</taxon>
        <taxon>eudicotyledons</taxon>
        <taxon>Gunneridae</taxon>
        <taxon>Pentapetalae</taxon>
        <taxon>rosids</taxon>
        <taxon>fabids</taxon>
        <taxon>Malpighiales</taxon>
        <taxon>Rhizophoraceae</taxon>
        <taxon>Rhizophora</taxon>
    </lineage>
</organism>
<sequence>MNDSWWKVLLAPIFSFLLHCQVLGFGSNFFDSRHFVSLFSGHA</sequence>